<dbReference type="PANTHER" id="PTHR32026:SF27">
    <property type="entry name" value="METHYLTRANSFERASE FKBM DOMAIN-CONTAINING PROTEIN-RELATED"/>
    <property type="match status" value="1"/>
</dbReference>
<reference evidence="2" key="1">
    <citation type="submission" date="2014-05" db="EMBL/GenBank/DDBJ databases">
        <title>The transcriptome of the halophilic microalga Tetraselmis sp. GSL018 isolated from the Great Salt Lake, Utah.</title>
        <authorList>
            <person name="Jinkerson R.E."/>
            <person name="D'Adamo S."/>
            <person name="Posewitz M.C."/>
        </authorList>
    </citation>
    <scope>NUCLEOTIDE SEQUENCE</scope>
    <source>
        <strain evidence="2">GSL018</strain>
    </source>
</reference>
<dbReference type="Pfam" id="PF13383">
    <property type="entry name" value="Methyltransf_22"/>
    <property type="match status" value="1"/>
</dbReference>
<evidence type="ECO:0000313" key="2">
    <source>
        <dbReference type="EMBL" id="JAC70660.1"/>
    </source>
</evidence>
<feature type="non-terminal residue" evidence="2">
    <location>
        <position position="369"/>
    </location>
</feature>
<dbReference type="InterPro" id="IPR025714">
    <property type="entry name" value="Methyltranfer_dom"/>
</dbReference>
<dbReference type="PANTHER" id="PTHR32026">
    <property type="entry name" value="METHYLTRANSFERASE-LIKE PROTEIN 24"/>
    <property type="match status" value="1"/>
</dbReference>
<protein>
    <recommendedName>
        <fullName evidence="1">Methyltransferase domain-containing protein</fullName>
    </recommendedName>
</protein>
<name>A0A061RJ57_9CHLO</name>
<dbReference type="AlphaFoldDB" id="A0A061RJ57"/>
<sequence>MNFFRSSTVLSLGISLIICVLFKVFFGIELVDGSTGSPSTTTSAEQVRQQFVPRRYARLGSGARRALTVSSGKELQQAYPLPGAQPIRQFLTRLLGKGSSSHDRLRGIAAYAPPANCSNASASLVSVQESYGFFCDEDMAWQVRKKIAQRQQYYQRRTSPRDMGAFFQENWEPDFSCSFEQRLGRPGDGGKWVCDPLKLRSQEDCLVYSFGSENKFDFEDAVFHNSPNCEIHTFDHTVGTSPSNKPAHVHFHPWGLGHPNAAQTRAVREGIALKPLNQIAAELGHWNRQIAILKIDVEGAEFGALPPLLKNGTFDHLGIQQVLLEIHKSAPWKVHNLLAAFRNANYAIFHKEPNIQFARLPGKVCVEYA</sequence>
<gene>
    <name evidence="2" type="ORF">TSPGSL018_3657</name>
</gene>
<evidence type="ECO:0000259" key="1">
    <source>
        <dbReference type="Pfam" id="PF13383"/>
    </source>
</evidence>
<feature type="domain" description="Methyltransferase" evidence="1">
    <location>
        <begin position="127"/>
        <end position="357"/>
    </location>
</feature>
<dbReference type="EMBL" id="GBEZ01015510">
    <property type="protein sequence ID" value="JAC70660.1"/>
    <property type="molecule type" value="Transcribed_RNA"/>
</dbReference>
<dbReference type="InterPro" id="IPR026913">
    <property type="entry name" value="METTL24"/>
</dbReference>
<accession>A0A061RJ57</accession>
<organism evidence="2">
    <name type="scientific">Tetraselmis sp. GSL018</name>
    <dbReference type="NCBI Taxonomy" id="582737"/>
    <lineage>
        <taxon>Eukaryota</taxon>
        <taxon>Viridiplantae</taxon>
        <taxon>Chlorophyta</taxon>
        <taxon>core chlorophytes</taxon>
        <taxon>Chlorodendrophyceae</taxon>
        <taxon>Chlorodendrales</taxon>
        <taxon>Chlorodendraceae</taxon>
        <taxon>Tetraselmis</taxon>
    </lineage>
</organism>
<proteinExistence type="predicted"/>